<sequence length="392" mass="45277">MANKTNCVKNGKKYYRVYLDLGRDSNGKRIRKEFYGVNKKDAEAKLEQYKNGLNAGLATNYDTLTLGNVCKLWLFEKVKNTVKPSTFERYEGIYRLYIEPSQLYPIKLKDLKSLDLQRYYNDLFNAGKSSNVIKNLNKLLRNFFNYCLTQGYIVRNYCSGVDIPQDNSLNEDDEDGLDDIVAFTIEEQNQFIRGIKGHRLEALFILALSTGLRQGELLGLKWADIDFSKKELHVKRAIRGVYLFDGDKKHYELIETPPKTKNSVRSVPIPENVIPILKKRELNQKKERLKAGDAYIKNDYLFSTQFGTPTGPSNLRKMYNKILAKNNIPHKKFHSLRHTYATRLFEAGVSLKTVQMLLGHADIQTTLNVYVHVMPEQKLKAVDKINNLFNIK</sequence>
<reference evidence="9" key="1">
    <citation type="submission" date="2021-11" db="EMBL/GenBank/DDBJ databases">
        <authorList>
            <person name="Qingchun L."/>
            <person name="Dong Z."/>
            <person name="Zongwei Q."/>
            <person name="Jia Z."/>
            <person name="Duotao L."/>
        </authorList>
    </citation>
    <scope>NUCLEOTIDE SEQUENCE</scope>
    <source>
        <strain evidence="9">WLY-B-L2</strain>
    </source>
</reference>
<dbReference type="InterPro" id="IPR002104">
    <property type="entry name" value="Integrase_catalytic"/>
</dbReference>
<accession>A0ABS8N3M0</accession>
<keyword evidence="4 6" id="KW-0238">DNA-binding</keyword>
<protein>
    <submittedName>
        <fullName evidence="9">Site-specific integrase</fullName>
    </submittedName>
</protein>
<evidence type="ECO:0000256" key="1">
    <source>
        <dbReference type="ARBA" id="ARBA00003283"/>
    </source>
</evidence>
<dbReference type="EMBL" id="JAJJPB010000004">
    <property type="protein sequence ID" value="MCC9294388.1"/>
    <property type="molecule type" value="Genomic_DNA"/>
</dbReference>
<feature type="domain" description="Core-binding (CB)" evidence="8">
    <location>
        <begin position="64"/>
        <end position="148"/>
    </location>
</feature>
<evidence type="ECO:0000259" key="7">
    <source>
        <dbReference type="PROSITE" id="PS51898"/>
    </source>
</evidence>
<evidence type="ECO:0000313" key="9">
    <source>
        <dbReference type="EMBL" id="MCC9294388.1"/>
    </source>
</evidence>
<keyword evidence="5" id="KW-0233">DNA recombination</keyword>
<name>A0ABS8N3M0_9CLOT</name>
<proteinExistence type="inferred from homology"/>
<evidence type="ECO:0000259" key="8">
    <source>
        <dbReference type="PROSITE" id="PS51900"/>
    </source>
</evidence>
<keyword evidence="10" id="KW-1185">Reference proteome</keyword>
<gene>
    <name evidence="9" type="ORF">LN736_05800</name>
</gene>
<feature type="domain" description="Tyr recombinase" evidence="7">
    <location>
        <begin position="178"/>
        <end position="383"/>
    </location>
</feature>
<organism evidence="9 10">
    <name type="scientific">Clostridium aromativorans</name>
    <dbReference type="NCBI Taxonomy" id="2836848"/>
    <lineage>
        <taxon>Bacteria</taxon>
        <taxon>Bacillati</taxon>
        <taxon>Bacillota</taxon>
        <taxon>Clostridia</taxon>
        <taxon>Eubacteriales</taxon>
        <taxon>Clostridiaceae</taxon>
        <taxon>Clostridium</taxon>
    </lineage>
</organism>
<dbReference type="InterPro" id="IPR044068">
    <property type="entry name" value="CB"/>
</dbReference>
<evidence type="ECO:0000256" key="6">
    <source>
        <dbReference type="PROSITE-ProRule" id="PRU01248"/>
    </source>
</evidence>
<dbReference type="CDD" id="cd01189">
    <property type="entry name" value="INT_ICEBs1_C_like"/>
    <property type="match status" value="1"/>
</dbReference>
<comment type="similarity">
    <text evidence="2">Belongs to the 'phage' integrase family.</text>
</comment>
<dbReference type="Proteomes" id="UP001165422">
    <property type="component" value="Unassembled WGS sequence"/>
</dbReference>
<comment type="function">
    <text evidence="1">Site-specific tyrosine recombinase, which acts by catalyzing the cutting and rejoining of the recombining DNA molecules.</text>
</comment>
<dbReference type="RefSeq" id="WP_229981188.1">
    <property type="nucleotide sequence ID" value="NZ_JAJJPB010000004.1"/>
</dbReference>
<comment type="caution">
    <text evidence="9">The sequence shown here is derived from an EMBL/GenBank/DDBJ whole genome shotgun (WGS) entry which is preliminary data.</text>
</comment>
<dbReference type="PROSITE" id="PS51898">
    <property type="entry name" value="TYR_RECOMBINASE"/>
    <property type="match status" value="1"/>
</dbReference>
<evidence type="ECO:0000256" key="5">
    <source>
        <dbReference type="ARBA" id="ARBA00023172"/>
    </source>
</evidence>
<keyword evidence="3" id="KW-0229">DNA integration</keyword>
<dbReference type="PROSITE" id="PS51900">
    <property type="entry name" value="CB"/>
    <property type="match status" value="1"/>
</dbReference>
<evidence type="ECO:0000256" key="4">
    <source>
        <dbReference type="ARBA" id="ARBA00023125"/>
    </source>
</evidence>
<evidence type="ECO:0000256" key="3">
    <source>
        <dbReference type="ARBA" id="ARBA00022908"/>
    </source>
</evidence>
<dbReference type="SUPFAM" id="SSF56349">
    <property type="entry name" value="DNA breaking-rejoining enzymes"/>
    <property type="match status" value="1"/>
</dbReference>
<evidence type="ECO:0000313" key="10">
    <source>
        <dbReference type="Proteomes" id="UP001165422"/>
    </source>
</evidence>
<dbReference type="Gene3D" id="1.10.150.130">
    <property type="match status" value="1"/>
</dbReference>
<dbReference type="PANTHER" id="PTHR30349">
    <property type="entry name" value="PHAGE INTEGRASE-RELATED"/>
    <property type="match status" value="1"/>
</dbReference>
<dbReference type="InterPro" id="IPR010998">
    <property type="entry name" value="Integrase_recombinase_N"/>
</dbReference>
<dbReference type="Gene3D" id="1.10.443.10">
    <property type="entry name" value="Intergrase catalytic core"/>
    <property type="match status" value="1"/>
</dbReference>
<dbReference type="InterPro" id="IPR004107">
    <property type="entry name" value="Integrase_SAM-like_N"/>
</dbReference>
<evidence type="ECO:0000256" key="2">
    <source>
        <dbReference type="ARBA" id="ARBA00008857"/>
    </source>
</evidence>
<dbReference type="InterPro" id="IPR011010">
    <property type="entry name" value="DNA_brk_join_enz"/>
</dbReference>
<dbReference type="Pfam" id="PF00589">
    <property type="entry name" value="Phage_integrase"/>
    <property type="match status" value="1"/>
</dbReference>
<dbReference type="InterPro" id="IPR050090">
    <property type="entry name" value="Tyrosine_recombinase_XerCD"/>
</dbReference>
<dbReference type="Pfam" id="PF14659">
    <property type="entry name" value="Phage_int_SAM_3"/>
    <property type="match status" value="1"/>
</dbReference>
<dbReference type="PANTHER" id="PTHR30349:SF64">
    <property type="entry name" value="PROPHAGE INTEGRASE INTD-RELATED"/>
    <property type="match status" value="1"/>
</dbReference>
<dbReference type="InterPro" id="IPR013762">
    <property type="entry name" value="Integrase-like_cat_sf"/>
</dbReference>